<proteinExistence type="evidence at transcript level"/>
<organism evidence="4">
    <name type="scientific">Ixodes ricinus</name>
    <name type="common">Common tick</name>
    <name type="synonym">Acarus ricinus</name>
    <dbReference type="NCBI Taxonomy" id="34613"/>
    <lineage>
        <taxon>Eukaryota</taxon>
        <taxon>Metazoa</taxon>
        <taxon>Ecdysozoa</taxon>
        <taxon>Arthropoda</taxon>
        <taxon>Chelicerata</taxon>
        <taxon>Arachnida</taxon>
        <taxon>Acari</taxon>
        <taxon>Parasitiformes</taxon>
        <taxon>Ixodida</taxon>
        <taxon>Ixodoidea</taxon>
        <taxon>Ixodidae</taxon>
        <taxon>Ixodinae</taxon>
        <taxon>Ixodes</taxon>
    </lineage>
</organism>
<protein>
    <submittedName>
        <fullName evidence="4">Putative nuclease harbi1-like protein</fullName>
    </submittedName>
</protein>
<feature type="non-terminal residue" evidence="4">
    <location>
        <position position="1"/>
    </location>
</feature>
<dbReference type="GO" id="GO:0046872">
    <property type="term" value="F:metal ion binding"/>
    <property type="evidence" value="ECO:0007669"/>
    <property type="project" value="UniProtKB-KW"/>
</dbReference>
<keyword evidence="2" id="KW-0479">Metal-binding</keyword>
<feature type="domain" description="DDE Tnp4" evidence="3">
    <location>
        <begin position="4"/>
        <end position="54"/>
    </location>
</feature>
<evidence type="ECO:0000259" key="3">
    <source>
        <dbReference type="Pfam" id="PF13359"/>
    </source>
</evidence>
<dbReference type="Pfam" id="PF13359">
    <property type="entry name" value="DDE_Tnp_4"/>
    <property type="match status" value="1"/>
</dbReference>
<evidence type="ECO:0000313" key="4">
    <source>
        <dbReference type="EMBL" id="JAC92998.1"/>
    </source>
</evidence>
<evidence type="ECO:0000256" key="2">
    <source>
        <dbReference type="ARBA" id="ARBA00022723"/>
    </source>
</evidence>
<feature type="non-terminal residue" evidence="4">
    <location>
        <position position="175"/>
    </location>
</feature>
<dbReference type="AlphaFoldDB" id="A0A090XEJ9"/>
<accession>A0A090XEJ9</accession>
<dbReference type="EMBL" id="GBIH01001712">
    <property type="protein sequence ID" value="JAC92998.1"/>
    <property type="molecule type" value="mRNA"/>
</dbReference>
<sequence>LKRATFNYRLSRTRRLIENSFGIMANRWRILRRAFKASEEITESVVKACVTLHNFLLKDSAHSRSAYSPPGYTDHEDWEGKLIDGEWKNDTSGQPGLRDLAGVGLRPARTALAVRDQLASYFMNDGKVEWQNKNCDSCGMPTGKKPRTKRGLGDIDGLGVTLQGTVKHASTEKAV</sequence>
<name>A0A090XEJ9_IXORI</name>
<reference evidence="4" key="1">
    <citation type="journal article" date="2015" name="PLoS Negl. Trop. Dis.">
        <title>Deep Sequencing Analysis of the Ixodes ricinus Haemocytome.</title>
        <authorList>
            <person name="Kotsyfakis M."/>
            <person name="Kopacek P."/>
            <person name="Franta Z."/>
            <person name="Pedra J.H."/>
            <person name="Ribeiro J.M."/>
        </authorList>
    </citation>
    <scope>NUCLEOTIDE SEQUENCE</scope>
</reference>
<comment type="cofactor">
    <cofactor evidence="1">
        <name>a divalent metal cation</name>
        <dbReference type="ChEBI" id="CHEBI:60240"/>
    </cofactor>
</comment>
<evidence type="ECO:0000256" key="1">
    <source>
        <dbReference type="ARBA" id="ARBA00001968"/>
    </source>
</evidence>
<dbReference type="InterPro" id="IPR027806">
    <property type="entry name" value="HARBI1_dom"/>
</dbReference>